<dbReference type="GO" id="GO:0042391">
    <property type="term" value="P:regulation of membrane potential"/>
    <property type="evidence" value="ECO:0007669"/>
    <property type="project" value="TreeGrafter"/>
</dbReference>
<dbReference type="InterPro" id="IPR027272">
    <property type="entry name" value="Piezo"/>
</dbReference>
<dbReference type="PANTHER" id="PTHR13167">
    <property type="entry name" value="PIEZO-TYPE MECHANOSENSITIVE ION CHANNEL COMPONENT"/>
    <property type="match status" value="1"/>
</dbReference>
<feature type="domain" description="Piezo THU9 and anchor" evidence="3">
    <location>
        <begin position="1"/>
        <end position="231"/>
    </location>
</feature>
<dbReference type="Pfam" id="PF24874">
    <property type="entry name" value="Piezo_THU9_anchor"/>
    <property type="match status" value="1"/>
</dbReference>
<name>A0A7S3BN79_9VIRI</name>
<dbReference type="GO" id="GO:0016020">
    <property type="term" value="C:membrane"/>
    <property type="evidence" value="ECO:0007669"/>
    <property type="project" value="InterPro"/>
</dbReference>
<reference evidence="4" key="1">
    <citation type="submission" date="2021-01" db="EMBL/GenBank/DDBJ databases">
        <authorList>
            <person name="Corre E."/>
            <person name="Pelletier E."/>
            <person name="Niang G."/>
            <person name="Scheremetjew M."/>
            <person name="Finn R."/>
            <person name="Kale V."/>
            <person name="Holt S."/>
            <person name="Cochrane G."/>
            <person name="Meng A."/>
            <person name="Brown T."/>
            <person name="Cohen L."/>
        </authorList>
    </citation>
    <scope>NUCLEOTIDE SEQUENCE</scope>
    <source>
        <strain evidence="4">RCC927</strain>
    </source>
</reference>
<sequence>MVVFFYTLFFYSLYDASETDDGGIGASATKGQFPIHWVLVLLMLFALMLAERTAYTMHSMRAKALYHFGTLAIFTCYAVYAAHTDSYSRAGASRHRVAVLQLFFVLKALSMAVSAAQLRHGFPDFTQGQFFFHAVSISRHIGFVLYRALPYLYELRTIHDWACASTTLTLYDWLKLEDIYSSLYMVRCDLELARLKRRVGDKTRMRQKLLQGGLFFAALVLVLWLPLLLFSSANPSLSANPVTDISLELAVVPVRGQGRIALWSGGALRQMADLGSIGDRVLGEVGLGGLSDLSHETLQLACLERTSIGTWSVPKPTLQRLANNLTAESAISTTWTMTRARPTGFTTLSFTDSQPLGAAWHTFNASLFEAGMSTLVARAHAAILRLSPTAGVAAVGTLRANLSLVLEADARDDEQWWEARASSGNASAASAGDVNDALGVDGAANGTAWSDASLWEVARERCEPFVGPWVVLVSDAVVKGAIAEQLSAIGVASLYVTFVLGVGRFVRLFASNLRMRIPYENLPSTRRLWELVEDVYAARAEGQLALEEELFFTLINVYRSPSILYEFSRRPRPKQD</sequence>
<keyword evidence="1" id="KW-1133">Transmembrane helix</keyword>
<evidence type="ECO:0000313" key="4">
    <source>
        <dbReference type="EMBL" id="CAE0139855.1"/>
    </source>
</evidence>
<dbReference type="GO" id="GO:0008381">
    <property type="term" value="F:mechanosensitive monoatomic ion channel activity"/>
    <property type="evidence" value="ECO:0007669"/>
    <property type="project" value="InterPro"/>
</dbReference>
<feature type="transmembrane region" description="Helical" evidence="1">
    <location>
        <begin position="64"/>
        <end position="83"/>
    </location>
</feature>
<dbReference type="GO" id="GO:0005261">
    <property type="term" value="F:monoatomic cation channel activity"/>
    <property type="evidence" value="ECO:0007669"/>
    <property type="project" value="TreeGrafter"/>
</dbReference>
<feature type="domain" description="Piezo non-specific cation channel cap" evidence="2">
    <location>
        <begin position="289"/>
        <end position="569"/>
    </location>
</feature>
<dbReference type="InterPro" id="IPR056770">
    <property type="entry name" value="Piezo_THU9_anchor"/>
</dbReference>
<dbReference type="EMBL" id="HBHY01011762">
    <property type="protein sequence ID" value="CAE0139855.1"/>
    <property type="molecule type" value="Transcribed_RNA"/>
</dbReference>
<evidence type="ECO:0008006" key="5">
    <source>
        <dbReference type="Google" id="ProtNLM"/>
    </source>
</evidence>
<dbReference type="PANTHER" id="PTHR13167:SF25">
    <property type="entry name" value="PIEZO-TYPE MECHANOSENSITIVE ION CHANNEL COMPONENT"/>
    <property type="match status" value="1"/>
</dbReference>
<dbReference type="AlphaFoldDB" id="A0A7S3BN79"/>
<dbReference type="GO" id="GO:0050982">
    <property type="term" value="P:detection of mechanical stimulus"/>
    <property type="evidence" value="ECO:0007669"/>
    <property type="project" value="TreeGrafter"/>
</dbReference>
<feature type="transmembrane region" description="Helical" evidence="1">
    <location>
        <begin position="209"/>
        <end position="230"/>
    </location>
</feature>
<dbReference type="GO" id="GO:0071260">
    <property type="term" value="P:cellular response to mechanical stimulus"/>
    <property type="evidence" value="ECO:0007669"/>
    <property type="project" value="TreeGrafter"/>
</dbReference>
<evidence type="ECO:0000256" key="1">
    <source>
        <dbReference type="SAM" id="Phobius"/>
    </source>
</evidence>
<feature type="transmembrane region" description="Helical" evidence="1">
    <location>
        <begin position="95"/>
        <end position="116"/>
    </location>
</feature>
<evidence type="ECO:0000259" key="2">
    <source>
        <dbReference type="Pfam" id="PF12166"/>
    </source>
</evidence>
<evidence type="ECO:0000259" key="3">
    <source>
        <dbReference type="Pfam" id="PF24874"/>
    </source>
</evidence>
<keyword evidence="1" id="KW-0472">Membrane</keyword>
<feature type="transmembrane region" description="Helical" evidence="1">
    <location>
        <begin position="35"/>
        <end position="52"/>
    </location>
</feature>
<feature type="transmembrane region" description="Helical" evidence="1">
    <location>
        <begin position="486"/>
        <end position="506"/>
    </location>
</feature>
<gene>
    <name evidence="4" type="ORF">PSIN1315_LOCUS7585</name>
</gene>
<accession>A0A7S3BN79</accession>
<organism evidence="4">
    <name type="scientific">Prasinoderma singulare</name>
    <dbReference type="NCBI Taxonomy" id="676789"/>
    <lineage>
        <taxon>Eukaryota</taxon>
        <taxon>Viridiplantae</taxon>
        <taxon>Prasinodermophyta</taxon>
        <taxon>Prasinodermophyceae</taxon>
        <taxon>Prasinodermales</taxon>
        <taxon>Prasinodermaceae</taxon>
        <taxon>Prasinoderma</taxon>
    </lineage>
</organism>
<dbReference type="InterPro" id="IPR031334">
    <property type="entry name" value="Piezo_cap_dom"/>
</dbReference>
<protein>
    <recommendedName>
        <fullName evidence="5">Piezo non-specific cation channel R-Ras-binding domain-containing protein</fullName>
    </recommendedName>
</protein>
<dbReference type="Pfam" id="PF12166">
    <property type="entry name" value="Piezo_cap"/>
    <property type="match status" value="1"/>
</dbReference>
<keyword evidence="1" id="KW-0812">Transmembrane</keyword>
<proteinExistence type="predicted"/>